<sequence>NVVFVFFTEEVGTRKTIILFDAMFCKVYTTGYDSYVYMNPNCNMKLIYEFLRVIADIPDNYEIDLCTESGYLLGIFDAECSSSGLAYLKPRSSYYIFIFGYEEDKPDLFDPRPLMEYTNHDFSSVFGQIKRNFGIPKDEYINEEDAILIFEHMLMAYEERVGIESSPYISTEDATKSVTFIDSAGTSTTTRKVSRKSSNKNNGPCRILQIWREEKRAKLAAQAKHGSEELLEAYQASRRKSRKSLMSFPGMPMVDSTAIGEEAEEEHEKKKTQKQKRHSVTKKGKKGDKKKKAGKDADRISEKQ</sequence>
<feature type="compositionally biased region" description="Basic and acidic residues" evidence="1">
    <location>
        <begin position="294"/>
        <end position="304"/>
    </location>
</feature>
<name>A0A0A9XVQ0_LYGHE</name>
<evidence type="ECO:0000313" key="2">
    <source>
        <dbReference type="EMBL" id="JAG23984.1"/>
    </source>
</evidence>
<accession>A0A0A9XVQ0</accession>
<feature type="non-terminal residue" evidence="2">
    <location>
        <position position="1"/>
    </location>
</feature>
<gene>
    <name evidence="2" type="ORF">CM83_4595</name>
</gene>
<feature type="compositionally biased region" description="Basic residues" evidence="1">
    <location>
        <begin position="270"/>
        <end position="293"/>
    </location>
</feature>
<evidence type="ECO:0000256" key="1">
    <source>
        <dbReference type="SAM" id="MobiDB-lite"/>
    </source>
</evidence>
<proteinExistence type="predicted"/>
<dbReference type="InterPro" id="IPR039471">
    <property type="entry name" value="CXorf65-like"/>
</dbReference>
<protein>
    <submittedName>
        <fullName evidence="2">Uncharacterized protein CXorf65</fullName>
    </submittedName>
</protein>
<organism evidence="2">
    <name type="scientific">Lygus hesperus</name>
    <name type="common">Western plant bug</name>
    <dbReference type="NCBI Taxonomy" id="30085"/>
    <lineage>
        <taxon>Eukaryota</taxon>
        <taxon>Metazoa</taxon>
        <taxon>Ecdysozoa</taxon>
        <taxon>Arthropoda</taxon>
        <taxon>Hexapoda</taxon>
        <taxon>Insecta</taxon>
        <taxon>Pterygota</taxon>
        <taxon>Neoptera</taxon>
        <taxon>Paraneoptera</taxon>
        <taxon>Hemiptera</taxon>
        <taxon>Heteroptera</taxon>
        <taxon>Panheteroptera</taxon>
        <taxon>Cimicomorpha</taxon>
        <taxon>Miridae</taxon>
        <taxon>Mirini</taxon>
        <taxon>Lygus</taxon>
    </lineage>
</organism>
<reference evidence="2" key="2">
    <citation type="submission" date="2014-07" db="EMBL/GenBank/DDBJ databases">
        <authorList>
            <person name="Hull J."/>
        </authorList>
    </citation>
    <scope>NUCLEOTIDE SEQUENCE</scope>
</reference>
<reference evidence="2" key="1">
    <citation type="journal article" date="2014" name="PLoS ONE">
        <title>Transcriptome-Based Identification of ABC Transporters in the Western Tarnished Plant Bug Lygus hesperus.</title>
        <authorList>
            <person name="Hull J.J."/>
            <person name="Chaney K."/>
            <person name="Geib S.M."/>
            <person name="Fabrick J.A."/>
            <person name="Brent C.S."/>
            <person name="Walsh D."/>
            <person name="Lavine L.C."/>
        </authorList>
    </citation>
    <scope>NUCLEOTIDE SEQUENCE</scope>
</reference>
<dbReference type="Pfam" id="PF15874">
    <property type="entry name" value="Il2rg"/>
    <property type="match status" value="1"/>
</dbReference>
<feature type="non-terminal residue" evidence="2">
    <location>
        <position position="304"/>
    </location>
</feature>
<dbReference type="AlphaFoldDB" id="A0A0A9XVQ0"/>
<feature type="region of interest" description="Disordered" evidence="1">
    <location>
        <begin position="242"/>
        <end position="304"/>
    </location>
</feature>
<dbReference type="EMBL" id="GBHO01019620">
    <property type="protein sequence ID" value="JAG23984.1"/>
    <property type="molecule type" value="Transcribed_RNA"/>
</dbReference>